<dbReference type="AlphaFoldDB" id="A0A1T4PKJ8"/>
<dbReference type="EMBL" id="FUXM01000012">
    <property type="protein sequence ID" value="SJZ91871.1"/>
    <property type="molecule type" value="Genomic_DNA"/>
</dbReference>
<dbReference type="InterPro" id="IPR015231">
    <property type="entry name" value="DUF1934"/>
</dbReference>
<gene>
    <name evidence="1" type="ORF">SAMN02745885_01305</name>
</gene>
<protein>
    <submittedName>
        <fullName evidence="1">Uncharacterized beta-barrel protein YwiB, DUF1934 family</fullName>
    </submittedName>
</protein>
<organism evidence="1 2">
    <name type="scientific">Carboxydocella sporoproducens DSM 16521</name>
    <dbReference type="NCBI Taxonomy" id="1121270"/>
    <lineage>
        <taxon>Bacteria</taxon>
        <taxon>Bacillati</taxon>
        <taxon>Bacillota</taxon>
        <taxon>Clostridia</taxon>
        <taxon>Eubacteriales</taxon>
        <taxon>Clostridiales Family XVI. Incertae Sedis</taxon>
        <taxon>Carboxydocella</taxon>
    </lineage>
</organism>
<sequence length="138" mass="16103">MLTVKIQLRSYQQEKGGEYSGGEWETTGYYLRENNQYRLFYQEPAETGLDTRTEITVDGEELTVRRRGAVEMEQSFCRGRHCRGNYRTPYGQLALETRTIQTEVNLTETGGNIKLKYELFLAGEYIGIHWLEINFQAE</sequence>
<proteinExistence type="predicted"/>
<dbReference type="InterPro" id="IPR012674">
    <property type="entry name" value="Calycin"/>
</dbReference>
<dbReference type="RefSeq" id="WP_159071781.1">
    <property type="nucleotide sequence ID" value="NZ_FUXM01000012.1"/>
</dbReference>
<dbReference type="Gene3D" id="2.40.128.20">
    <property type="match status" value="1"/>
</dbReference>
<evidence type="ECO:0000313" key="1">
    <source>
        <dbReference type="EMBL" id="SJZ91871.1"/>
    </source>
</evidence>
<dbReference type="OrthoDB" id="1680906at2"/>
<dbReference type="SUPFAM" id="SSF50814">
    <property type="entry name" value="Lipocalins"/>
    <property type="match status" value="1"/>
</dbReference>
<name>A0A1T4PKJ8_9FIRM</name>
<dbReference type="Pfam" id="PF09148">
    <property type="entry name" value="DUF1934"/>
    <property type="match status" value="1"/>
</dbReference>
<keyword evidence="2" id="KW-1185">Reference proteome</keyword>
<reference evidence="2" key="1">
    <citation type="submission" date="2017-02" db="EMBL/GenBank/DDBJ databases">
        <authorList>
            <person name="Varghese N."/>
            <person name="Submissions S."/>
        </authorList>
    </citation>
    <scope>NUCLEOTIDE SEQUENCE [LARGE SCALE GENOMIC DNA]</scope>
    <source>
        <strain evidence="2">DSM 16521</strain>
    </source>
</reference>
<dbReference type="Proteomes" id="UP000189933">
    <property type="component" value="Unassembled WGS sequence"/>
</dbReference>
<evidence type="ECO:0000313" key="2">
    <source>
        <dbReference type="Proteomes" id="UP000189933"/>
    </source>
</evidence>
<accession>A0A1T4PKJ8</accession>